<sequence length="135" mass="15104">MKSWTFLILALISVLSFACGGSGELLDAAVVDERITIEDIHDAGFQESVASIYDYQSPYYEIEARNDPWDGKVVIDGIKQDVRILVFFTESLDDATREQIMAFSARNGNKVMIAKNVGILCEEIEVCEYLGDQLQ</sequence>
<organism evidence="1">
    <name type="scientific">marine metagenome</name>
    <dbReference type="NCBI Taxonomy" id="408172"/>
    <lineage>
        <taxon>unclassified sequences</taxon>
        <taxon>metagenomes</taxon>
        <taxon>ecological metagenomes</taxon>
    </lineage>
</organism>
<proteinExistence type="predicted"/>
<evidence type="ECO:0000313" key="1">
    <source>
        <dbReference type="EMBL" id="SVB13264.1"/>
    </source>
</evidence>
<dbReference type="EMBL" id="UINC01029842">
    <property type="protein sequence ID" value="SVB13264.1"/>
    <property type="molecule type" value="Genomic_DNA"/>
</dbReference>
<dbReference type="PROSITE" id="PS51257">
    <property type="entry name" value="PROKAR_LIPOPROTEIN"/>
    <property type="match status" value="1"/>
</dbReference>
<accession>A0A382BHX8</accession>
<reference evidence="1" key="1">
    <citation type="submission" date="2018-05" db="EMBL/GenBank/DDBJ databases">
        <authorList>
            <person name="Lanie J.A."/>
            <person name="Ng W.-L."/>
            <person name="Kazmierczak K.M."/>
            <person name="Andrzejewski T.M."/>
            <person name="Davidsen T.M."/>
            <person name="Wayne K.J."/>
            <person name="Tettelin H."/>
            <person name="Glass J.I."/>
            <person name="Rusch D."/>
            <person name="Podicherti R."/>
            <person name="Tsui H.-C.T."/>
            <person name="Winkler M.E."/>
        </authorList>
    </citation>
    <scope>NUCLEOTIDE SEQUENCE</scope>
</reference>
<protein>
    <submittedName>
        <fullName evidence="1">Uncharacterized protein</fullName>
    </submittedName>
</protein>
<name>A0A382BHX8_9ZZZZ</name>
<gene>
    <name evidence="1" type="ORF">METZ01_LOCUS166118</name>
</gene>
<dbReference type="AlphaFoldDB" id="A0A382BHX8"/>